<accession>A0A9X1SE78</accession>
<feature type="transmembrane region" description="Helical" evidence="1">
    <location>
        <begin position="207"/>
        <end position="231"/>
    </location>
</feature>
<sequence length="404" mass="45462">MATISEPIEAVGHDDDLVASLPAVAEKAMAAAPPIRGWIRFCFDGVCSGVEWVFGLVSMIVLLAILATIPIANMLSLGYLLEVSGRIARTGKFTEGFIGIRKAARIGSIALGTWLLFWPLRFLADLRDSANLIEPGGLVPQRMTMVLIALSLAVSFHIAWAWFRGGKFRHFLWPAPIKLWRRVRAGGMFAEARDNCLEFLGSLRLGYYFSLGVRGFLTTLVWLILPVGWMIAARGIQNPPVAFLVSLPGMLAFCFVLLYLPFMQAHFAAENRWRAMFEWREVRKQFKNAPLAFWSALLITLLFALPLYLLKIELIDREIAWLPSLFFVALMLPARLLSGWALGRARRRGTPRNFFFRWIARLGEVPVVVIYVFFMYLALYVSWSGAYSLLEQHAFLVPAPFVGG</sequence>
<feature type="transmembrane region" description="Helical" evidence="1">
    <location>
        <begin position="53"/>
        <end position="81"/>
    </location>
</feature>
<keyword evidence="1" id="KW-0812">Transmembrane</keyword>
<dbReference type="Proteomes" id="UP001139103">
    <property type="component" value="Unassembled WGS sequence"/>
</dbReference>
<organism evidence="2 3">
    <name type="scientific">Blastopirellula sediminis</name>
    <dbReference type="NCBI Taxonomy" id="2894196"/>
    <lineage>
        <taxon>Bacteria</taxon>
        <taxon>Pseudomonadati</taxon>
        <taxon>Planctomycetota</taxon>
        <taxon>Planctomycetia</taxon>
        <taxon>Pirellulales</taxon>
        <taxon>Pirellulaceae</taxon>
        <taxon>Blastopirellula</taxon>
    </lineage>
</organism>
<feature type="transmembrane region" description="Helical" evidence="1">
    <location>
        <begin position="143"/>
        <end position="163"/>
    </location>
</feature>
<feature type="transmembrane region" description="Helical" evidence="1">
    <location>
        <begin position="321"/>
        <end position="342"/>
    </location>
</feature>
<evidence type="ECO:0000256" key="1">
    <source>
        <dbReference type="SAM" id="Phobius"/>
    </source>
</evidence>
<feature type="transmembrane region" description="Helical" evidence="1">
    <location>
        <begin position="243"/>
        <end position="268"/>
    </location>
</feature>
<dbReference type="RefSeq" id="WP_230215970.1">
    <property type="nucleotide sequence ID" value="NZ_JAJKFT010000004.1"/>
</dbReference>
<evidence type="ECO:0000313" key="3">
    <source>
        <dbReference type="Proteomes" id="UP001139103"/>
    </source>
</evidence>
<feature type="transmembrane region" description="Helical" evidence="1">
    <location>
        <begin position="102"/>
        <end position="123"/>
    </location>
</feature>
<keyword evidence="3" id="KW-1185">Reference proteome</keyword>
<keyword evidence="1" id="KW-1133">Transmembrane helix</keyword>
<proteinExistence type="predicted"/>
<evidence type="ECO:0000313" key="2">
    <source>
        <dbReference type="EMBL" id="MCC9627520.1"/>
    </source>
</evidence>
<gene>
    <name evidence="2" type="ORF">LOC68_03870</name>
</gene>
<comment type="caution">
    <text evidence="2">The sequence shown here is derived from an EMBL/GenBank/DDBJ whole genome shotgun (WGS) entry which is preliminary data.</text>
</comment>
<name>A0A9X1SE78_9BACT</name>
<feature type="transmembrane region" description="Helical" evidence="1">
    <location>
        <begin position="362"/>
        <end position="383"/>
    </location>
</feature>
<reference evidence="2" key="1">
    <citation type="submission" date="2021-11" db="EMBL/GenBank/DDBJ databases">
        <title>Genome sequence.</title>
        <authorList>
            <person name="Sun Q."/>
        </authorList>
    </citation>
    <scope>NUCLEOTIDE SEQUENCE</scope>
    <source>
        <strain evidence="2">JC732</strain>
    </source>
</reference>
<protein>
    <submittedName>
        <fullName evidence="2">DUF4013 domain-containing protein</fullName>
    </submittedName>
</protein>
<keyword evidence="1" id="KW-0472">Membrane</keyword>
<dbReference type="EMBL" id="JAJKFT010000004">
    <property type="protein sequence ID" value="MCC9627520.1"/>
    <property type="molecule type" value="Genomic_DNA"/>
</dbReference>
<dbReference type="AlphaFoldDB" id="A0A9X1SE78"/>
<feature type="transmembrane region" description="Helical" evidence="1">
    <location>
        <begin position="289"/>
        <end position="309"/>
    </location>
</feature>